<dbReference type="PROSITE" id="PS51257">
    <property type="entry name" value="PROKAR_LIPOPROTEIN"/>
    <property type="match status" value="1"/>
</dbReference>
<dbReference type="EMBL" id="MQWD01000001">
    <property type="protein sequence ID" value="PAP75043.1"/>
    <property type="molecule type" value="Genomic_DNA"/>
</dbReference>
<dbReference type="PROSITE" id="PS51318">
    <property type="entry name" value="TAT"/>
    <property type="match status" value="1"/>
</dbReference>
<protein>
    <recommendedName>
        <fullName evidence="2">Xylose isomerase-like TIM barrel domain-containing protein</fullName>
    </recommendedName>
</protein>
<dbReference type="InterPro" id="IPR036237">
    <property type="entry name" value="Xyl_isomerase-like_sf"/>
</dbReference>
<dbReference type="RefSeq" id="WP_095508670.1">
    <property type="nucleotide sequence ID" value="NZ_MQWD01000001.1"/>
</dbReference>
<organism evidence="3 4">
    <name type="scientific">Rubrivirga marina</name>
    <dbReference type="NCBI Taxonomy" id="1196024"/>
    <lineage>
        <taxon>Bacteria</taxon>
        <taxon>Pseudomonadati</taxon>
        <taxon>Rhodothermota</taxon>
        <taxon>Rhodothermia</taxon>
        <taxon>Rhodothermales</taxon>
        <taxon>Rubricoccaceae</taxon>
        <taxon>Rubrivirga</taxon>
    </lineage>
</organism>
<dbReference type="InterPro" id="IPR013022">
    <property type="entry name" value="Xyl_isomerase-like_TIM-brl"/>
</dbReference>
<dbReference type="AlphaFoldDB" id="A0A271IV05"/>
<dbReference type="PANTHER" id="PTHR12110:SF53">
    <property type="entry name" value="BLR5974 PROTEIN"/>
    <property type="match status" value="1"/>
</dbReference>
<reference evidence="3 4" key="1">
    <citation type="submission" date="2016-11" db="EMBL/GenBank/DDBJ databases">
        <title>Study of marine rhodopsin-containing bacteria.</title>
        <authorList>
            <person name="Yoshizawa S."/>
            <person name="Kumagai Y."/>
            <person name="Kogure K."/>
        </authorList>
    </citation>
    <scope>NUCLEOTIDE SEQUENCE [LARGE SCALE GENOMIC DNA]</scope>
    <source>
        <strain evidence="3 4">SAORIC-28</strain>
    </source>
</reference>
<evidence type="ECO:0000313" key="3">
    <source>
        <dbReference type="EMBL" id="PAP75043.1"/>
    </source>
</evidence>
<feature type="chain" id="PRO_5013375114" description="Xylose isomerase-like TIM barrel domain-containing protein" evidence="1">
    <location>
        <begin position="27"/>
        <end position="306"/>
    </location>
</feature>
<feature type="signal peptide" evidence="1">
    <location>
        <begin position="1"/>
        <end position="26"/>
    </location>
</feature>
<accession>A0A271IV05</accession>
<dbReference type="InterPro" id="IPR050312">
    <property type="entry name" value="IolE/XylAMocC-like"/>
</dbReference>
<dbReference type="Pfam" id="PF01261">
    <property type="entry name" value="AP_endonuc_2"/>
    <property type="match status" value="1"/>
</dbReference>
<evidence type="ECO:0000259" key="2">
    <source>
        <dbReference type="Pfam" id="PF01261"/>
    </source>
</evidence>
<dbReference type="OrthoDB" id="1114629at2"/>
<dbReference type="Gene3D" id="3.20.20.150">
    <property type="entry name" value="Divalent-metal-dependent TIM barrel enzymes"/>
    <property type="match status" value="1"/>
</dbReference>
<keyword evidence="1" id="KW-0732">Signal</keyword>
<gene>
    <name evidence="3" type="ORF">BSZ37_00545</name>
</gene>
<dbReference type="InterPro" id="IPR006311">
    <property type="entry name" value="TAT_signal"/>
</dbReference>
<feature type="domain" description="Xylose isomerase-like TIM barrel" evidence="2">
    <location>
        <begin position="79"/>
        <end position="293"/>
    </location>
</feature>
<comment type="caution">
    <text evidence="3">The sequence shown here is derived from an EMBL/GenBank/DDBJ whole genome shotgun (WGS) entry which is preliminary data.</text>
</comment>
<proteinExistence type="predicted"/>
<dbReference type="Proteomes" id="UP000216339">
    <property type="component" value="Unassembled WGS sequence"/>
</dbReference>
<dbReference type="PANTHER" id="PTHR12110">
    <property type="entry name" value="HYDROXYPYRUVATE ISOMERASE"/>
    <property type="match status" value="1"/>
</dbReference>
<sequence length="306" mass="33026">MTLSRRAFLKSSAALAAVAGCAPGLAASGGASADPMDRIALTTVTFRFRFAQTRPADYAGTDPLMTLPEFPAYVRDRFGVRNVELWSQHVDSTEAGHLAEIRRAVERAGSRVVNLQMDQPYNLASSDEDERQASVDLVSEWVDVARAVGSPSIRANAGTGTIETAVRSLRQVADYADRQGVRLLTENHGGISTDLGVLLQILDALDGDARAVADFGNFPDGTDRFDALARLIPYTDLISAKTLLFDDGGEHMSFDFDRCVRTAEAAGFQGIYSGEQWDPSTDPLDAEAIAEWMVAHLRTSLLAARG</sequence>
<dbReference type="SUPFAM" id="SSF51658">
    <property type="entry name" value="Xylose isomerase-like"/>
    <property type="match status" value="1"/>
</dbReference>
<evidence type="ECO:0000313" key="4">
    <source>
        <dbReference type="Proteomes" id="UP000216339"/>
    </source>
</evidence>
<keyword evidence="4" id="KW-1185">Reference proteome</keyword>
<evidence type="ECO:0000256" key="1">
    <source>
        <dbReference type="SAM" id="SignalP"/>
    </source>
</evidence>
<name>A0A271IV05_9BACT</name>